<name>A0A6A1W7G0_9ROSI</name>
<proteinExistence type="predicted"/>
<keyword evidence="2" id="KW-1185">Reference proteome</keyword>
<gene>
    <name evidence="1" type="ORF">CJ030_MR3G018313</name>
</gene>
<accession>A0A6A1W7G0</accession>
<evidence type="ECO:0000313" key="2">
    <source>
        <dbReference type="Proteomes" id="UP000516437"/>
    </source>
</evidence>
<sequence length="144" mass="15663">MILRNRSVKIDDDMLAGEKRLRCNSLVRAESTPGTLAALGPFAYRLQRIISPTTTSLVGNQSSCASIFKIKHGRGTMRGIALLKARIRCKLTVHIPDGCIGGDKASLILSSHIGALIRHMSHFRQVSGGRSPARLNLSYLELLA</sequence>
<protein>
    <submittedName>
        <fullName evidence="1">Uncharacterized protein</fullName>
    </submittedName>
</protein>
<reference evidence="1 2" key="1">
    <citation type="journal article" date="2019" name="Plant Biotechnol. J.">
        <title>The red bayberry genome and genetic basis of sex determination.</title>
        <authorList>
            <person name="Jia H.M."/>
            <person name="Jia H.J."/>
            <person name="Cai Q.L."/>
            <person name="Wang Y."/>
            <person name="Zhao H.B."/>
            <person name="Yang W.F."/>
            <person name="Wang G.Y."/>
            <person name="Li Y.H."/>
            <person name="Zhan D.L."/>
            <person name="Shen Y.T."/>
            <person name="Niu Q.F."/>
            <person name="Chang L."/>
            <person name="Qiu J."/>
            <person name="Zhao L."/>
            <person name="Xie H.B."/>
            <person name="Fu W.Y."/>
            <person name="Jin J."/>
            <person name="Li X.W."/>
            <person name="Jiao Y."/>
            <person name="Zhou C.C."/>
            <person name="Tu T."/>
            <person name="Chai C.Y."/>
            <person name="Gao J.L."/>
            <person name="Fan L.J."/>
            <person name="van de Weg E."/>
            <person name="Wang J.Y."/>
            <person name="Gao Z.S."/>
        </authorList>
    </citation>
    <scope>NUCLEOTIDE SEQUENCE [LARGE SCALE GENOMIC DNA]</scope>
    <source>
        <tissue evidence="1">Leaves</tissue>
    </source>
</reference>
<dbReference type="EMBL" id="RXIC02000021">
    <property type="protein sequence ID" value="KAB1220017.1"/>
    <property type="molecule type" value="Genomic_DNA"/>
</dbReference>
<evidence type="ECO:0000313" key="1">
    <source>
        <dbReference type="EMBL" id="KAB1220017.1"/>
    </source>
</evidence>
<organism evidence="1 2">
    <name type="scientific">Morella rubra</name>
    <name type="common">Chinese bayberry</name>
    <dbReference type="NCBI Taxonomy" id="262757"/>
    <lineage>
        <taxon>Eukaryota</taxon>
        <taxon>Viridiplantae</taxon>
        <taxon>Streptophyta</taxon>
        <taxon>Embryophyta</taxon>
        <taxon>Tracheophyta</taxon>
        <taxon>Spermatophyta</taxon>
        <taxon>Magnoliopsida</taxon>
        <taxon>eudicotyledons</taxon>
        <taxon>Gunneridae</taxon>
        <taxon>Pentapetalae</taxon>
        <taxon>rosids</taxon>
        <taxon>fabids</taxon>
        <taxon>Fagales</taxon>
        <taxon>Myricaceae</taxon>
        <taxon>Morella</taxon>
    </lineage>
</organism>
<dbReference type="Proteomes" id="UP000516437">
    <property type="component" value="Chromosome 3"/>
</dbReference>
<comment type="caution">
    <text evidence="1">The sequence shown here is derived from an EMBL/GenBank/DDBJ whole genome shotgun (WGS) entry which is preliminary data.</text>
</comment>
<dbReference type="AlphaFoldDB" id="A0A6A1W7G0"/>